<keyword evidence="6" id="KW-0479">Metal-binding</keyword>
<feature type="transmembrane region" description="Helical" evidence="13">
    <location>
        <begin position="6"/>
        <end position="28"/>
    </location>
</feature>
<keyword evidence="10" id="KW-0408">Iron</keyword>
<evidence type="ECO:0000256" key="1">
    <source>
        <dbReference type="ARBA" id="ARBA00001971"/>
    </source>
</evidence>
<evidence type="ECO:0000256" key="10">
    <source>
        <dbReference type="ARBA" id="ARBA00023004"/>
    </source>
</evidence>
<keyword evidence="11" id="KW-0503">Monooxygenase</keyword>
<protein>
    <submittedName>
        <fullName evidence="14">Cytochrome p450 6a2</fullName>
    </submittedName>
</protein>
<dbReference type="InterPro" id="IPR036396">
    <property type="entry name" value="Cyt_P450_sf"/>
</dbReference>
<dbReference type="AlphaFoldDB" id="A0A0J7KP15"/>
<evidence type="ECO:0000256" key="5">
    <source>
        <dbReference type="ARBA" id="ARBA00022617"/>
    </source>
</evidence>
<dbReference type="STRING" id="67767.A0A0J7KP15"/>
<keyword evidence="13" id="KW-1133">Transmembrane helix</keyword>
<dbReference type="InterPro" id="IPR001128">
    <property type="entry name" value="Cyt_P450"/>
</dbReference>
<comment type="cofactor">
    <cofactor evidence="1">
        <name>heme</name>
        <dbReference type="ChEBI" id="CHEBI:30413"/>
    </cofactor>
</comment>
<evidence type="ECO:0000313" key="14">
    <source>
        <dbReference type="EMBL" id="KMQ92083.1"/>
    </source>
</evidence>
<keyword evidence="13" id="KW-0812">Transmembrane</keyword>
<dbReference type="EMBL" id="LBMM01004798">
    <property type="protein sequence ID" value="KMQ92083.1"/>
    <property type="molecule type" value="Genomic_DNA"/>
</dbReference>
<dbReference type="PaxDb" id="67767-A0A0J7KP15"/>
<evidence type="ECO:0000256" key="3">
    <source>
        <dbReference type="ARBA" id="ARBA00004406"/>
    </source>
</evidence>
<dbReference type="GO" id="GO:0016705">
    <property type="term" value="F:oxidoreductase activity, acting on paired donors, with incorporation or reduction of molecular oxygen"/>
    <property type="evidence" value="ECO:0007669"/>
    <property type="project" value="InterPro"/>
</dbReference>
<reference evidence="14 15" key="1">
    <citation type="submission" date="2015-04" db="EMBL/GenBank/DDBJ databases">
        <title>Lasius niger genome sequencing.</title>
        <authorList>
            <person name="Konorov E.A."/>
            <person name="Nikitin M.A."/>
            <person name="Kirill M.V."/>
            <person name="Chang P."/>
        </authorList>
    </citation>
    <scope>NUCLEOTIDE SEQUENCE [LARGE SCALE GENOMIC DNA]</scope>
    <source>
        <tissue evidence="14">Whole</tissue>
    </source>
</reference>
<dbReference type="GO" id="GO:0005789">
    <property type="term" value="C:endoplasmic reticulum membrane"/>
    <property type="evidence" value="ECO:0007669"/>
    <property type="project" value="UniProtKB-SubCell"/>
</dbReference>
<evidence type="ECO:0000256" key="9">
    <source>
        <dbReference type="ARBA" id="ARBA00023002"/>
    </source>
</evidence>
<dbReference type="GO" id="GO:0005506">
    <property type="term" value="F:iron ion binding"/>
    <property type="evidence" value="ECO:0007669"/>
    <property type="project" value="InterPro"/>
</dbReference>
<evidence type="ECO:0000313" key="15">
    <source>
        <dbReference type="Proteomes" id="UP000036403"/>
    </source>
</evidence>
<keyword evidence="8" id="KW-0492">Microsome</keyword>
<dbReference type="PANTHER" id="PTHR24292">
    <property type="entry name" value="CYTOCHROME P450"/>
    <property type="match status" value="1"/>
</dbReference>
<dbReference type="Gene3D" id="1.10.630.10">
    <property type="entry name" value="Cytochrome P450"/>
    <property type="match status" value="1"/>
</dbReference>
<comment type="similarity">
    <text evidence="4">Belongs to the cytochrome P450 family.</text>
</comment>
<evidence type="ECO:0000256" key="4">
    <source>
        <dbReference type="ARBA" id="ARBA00010617"/>
    </source>
</evidence>
<organism evidence="14 15">
    <name type="scientific">Lasius niger</name>
    <name type="common">Black garden ant</name>
    <dbReference type="NCBI Taxonomy" id="67767"/>
    <lineage>
        <taxon>Eukaryota</taxon>
        <taxon>Metazoa</taxon>
        <taxon>Ecdysozoa</taxon>
        <taxon>Arthropoda</taxon>
        <taxon>Hexapoda</taxon>
        <taxon>Insecta</taxon>
        <taxon>Pterygota</taxon>
        <taxon>Neoptera</taxon>
        <taxon>Endopterygota</taxon>
        <taxon>Hymenoptera</taxon>
        <taxon>Apocrita</taxon>
        <taxon>Aculeata</taxon>
        <taxon>Formicoidea</taxon>
        <taxon>Formicidae</taxon>
        <taxon>Formicinae</taxon>
        <taxon>Lasius</taxon>
        <taxon>Lasius</taxon>
    </lineage>
</organism>
<keyword evidence="15" id="KW-1185">Reference proteome</keyword>
<comment type="caution">
    <text evidence="14">The sequence shown here is derived from an EMBL/GenBank/DDBJ whole genome shotgun (WGS) entry which is preliminary data.</text>
</comment>
<keyword evidence="12 13" id="KW-0472">Membrane</keyword>
<name>A0A0J7KP15_LASNI</name>
<dbReference type="PANTHER" id="PTHR24292:SF54">
    <property type="entry name" value="CYP9F3-RELATED"/>
    <property type="match status" value="1"/>
</dbReference>
<sequence>MVFFEILCGIAAVLLAVYYYLTSTFDFWKSRGIRGPQPIPGFGNYKDVMLVKKHMADYLKKIYDNYKDESMIGIFTARTPVLVVKDPDLIKDILIKDFTKFADRGFPLNEKVLYA</sequence>
<gene>
    <name evidence="14" type="ORF">RF55_7983</name>
</gene>
<dbReference type="InterPro" id="IPR050476">
    <property type="entry name" value="Insect_CytP450_Detox"/>
</dbReference>
<accession>A0A0J7KP15</accession>
<dbReference type="GO" id="GO:0020037">
    <property type="term" value="F:heme binding"/>
    <property type="evidence" value="ECO:0007669"/>
    <property type="project" value="InterPro"/>
</dbReference>
<dbReference type="SUPFAM" id="SSF48264">
    <property type="entry name" value="Cytochrome P450"/>
    <property type="match status" value="1"/>
</dbReference>
<dbReference type="Proteomes" id="UP000036403">
    <property type="component" value="Unassembled WGS sequence"/>
</dbReference>
<evidence type="ECO:0000256" key="13">
    <source>
        <dbReference type="SAM" id="Phobius"/>
    </source>
</evidence>
<keyword evidence="9" id="KW-0560">Oxidoreductase</keyword>
<evidence type="ECO:0000256" key="11">
    <source>
        <dbReference type="ARBA" id="ARBA00023033"/>
    </source>
</evidence>
<keyword evidence="5" id="KW-0349">Heme</keyword>
<comment type="subcellular location">
    <subcellularLocation>
        <location evidence="3">Endoplasmic reticulum membrane</location>
        <topology evidence="3">Peripheral membrane protein</topology>
    </subcellularLocation>
    <subcellularLocation>
        <location evidence="2">Microsome membrane</location>
        <topology evidence="2">Peripheral membrane protein</topology>
    </subcellularLocation>
</comment>
<keyword evidence="7" id="KW-0256">Endoplasmic reticulum</keyword>
<evidence type="ECO:0000256" key="6">
    <source>
        <dbReference type="ARBA" id="ARBA00022723"/>
    </source>
</evidence>
<evidence type="ECO:0000256" key="12">
    <source>
        <dbReference type="ARBA" id="ARBA00023136"/>
    </source>
</evidence>
<evidence type="ECO:0000256" key="2">
    <source>
        <dbReference type="ARBA" id="ARBA00004174"/>
    </source>
</evidence>
<dbReference type="OrthoDB" id="7615514at2759"/>
<evidence type="ECO:0000256" key="7">
    <source>
        <dbReference type="ARBA" id="ARBA00022824"/>
    </source>
</evidence>
<proteinExistence type="inferred from homology"/>
<dbReference type="Pfam" id="PF00067">
    <property type="entry name" value="p450"/>
    <property type="match status" value="1"/>
</dbReference>
<evidence type="ECO:0000256" key="8">
    <source>
        <dbReference type="ARBA" id="ARBA00022848"/>
    </source>
</evidence>
<dbReference type="GO" id="GO:0004497">
    <property type="term" value="F:monooxygenase activity"/>
    <property type="evidence" value="ECO:0007669"/>
    <property type="project" value="UniProtKB-KW"/>
</dbReference>